<evidence type="ECO:0000313" key="12">
    <source>
        <dbReference type="Proteomes" id="UP000824123"/>
    </source>
</evidence>
<evidence type="ECO:0000256" key="7">
    <source>
        <dbReference type="ARBA" id="ARBA00023004"/>
    </source>
</evidence>
<evidence type="ECO:0000256" key="6">
    <source>
        <dbReference type="ARBA" id="ARBA00022840"/>
    </source>
</evidence>
<dbReference type="AlphaFoldDB" id="A0A9D1LRT7"/>
<protein>
    <submittedName>
        <fullName evidence="11">ABC transporter ATP-binding protein</fullName>
    </submittedName>
</protein>
<dbReference type="GO" id="GO:0005524">
    <property type="term" value="F:ATP binding"/>
    <property type="evidence" value="ECO:0007669"/>
    <property type="project" value="UniProtKB-KW"/>
</dbReference>
<evidence type="ECO:0000256" key="4">
    <source>
        <dbReference type="ARBA" id="ARBA00022496"/>
    </source>
</evidence>
<organism evidence="11 12">
    <name type="scientific">Candidatus Fimadaptatus faecigallinarum</name>
    <dbReference type="NCBI Taxonomy" id="2840814"/>
    <lineage>
        <taxon>Bacteria</taxon>
        <taxon>Bacillati</taxon>
        <taxon>Bacillota</taxon>
        <taxon>Clostridia</taxon>
        <taxon>Eubacteriales</taxon>
        <taxon>Candidatus Fimadaptatus</taxon>
    </lineage>
</organism>
<evidence type="ECO:0000256" key="2">
    <source>
        <dbReference type="ARBA" id="ARBA00022448"/>
    </source>
</evidence>
<dbReference type="GO" id="GO:0016887">
    <property type="term" value="F:ATP hydrolysis activity"/>
    <property type="evidence" value="ECO:0007669"/>
    <property type="project" value="InterPro"/>
</dbReference>
<evidence type="ECO:0000313" key="11">
    <source>
        <dbReference type="EMBL" id="HIU46770.1"/>
    </source>
</evidence>
<keyword evidence="3" id="KW-1003">Cell membrane</keyword>
<dbReference type="Gene3D" id="3.40.50.300">
    <property type="entry name" value="P-loop containing nucleotide triphosphate hydrolases"/>
    <property type="match status" value="1"/>
</dbReference>
<keyword evidence="8" id="KW-0406">Ion transport</keyword>
<evidence type="ECO:0000256" key="1">
    <source>
        <dbReference type="ARBA" id="ARBA00004202"/>
    </source>
</evidence>
<sequence>MLEIRKLRAGYSGQVVLDGVDMTLDGGSVTAILGPNGCGKSTLFKALCGILRPLSGEVVLDGEQVLALPQQLRAQRIAYLAQSRQIPDITVERLVLHGRFPHLSYPRRYRSEDIAAAREAMQRMDITDLADAPLNRLSGGQRQKAYIAMALAQATPVILLDEPTTYLDVSHQLQLLREARALAEQGKTVAMVLHDLPHAMGVADRIVLMAGGRVAAQGTPEEVYASGLMDGVFGVRLRRMWAEGAWRYYCEEG</sequence>
<dbReference type="PROSITE" id="PS50893">
    <property type="entry name" value="ABC_TRANSPORTER_2"/>
    <property type="match status" value="1"/>
</dbReference>
<dbReference type="InterPro" id="IPR051535">
    <property type="entry name" value="Siderophore_ABC-ATPase"/>
</dbReference>
<dbReference type="SMART" id="SM00382">
    <property type="entry name" value="AAA"/>
    <property type="match status" value="1"/>
</dbReference>
<dbReference type="GO" id="GO:0005886">
    <property type="term" value="C:plasma membrane"/>
    <property type="evidence" value="ECO:0007669"/>
    <property type="project" value="UniProtKB-SubCell"/>
</dbReference>
<dbReference type="GO" id="GO:0006826">
    <property type="term" value="P:iron ion transport"/>
    <property type="evidence" value="ECO:0007669"/>
    <property type="project" value="UniProtKB-KW"/>
</dbReference>
<proteinExistence type="predicted"/>
<comment type="subcellular location">
    <subcellularLocation>
        <location evidence="1">Cell membrane</location>
        <topology evidence="1">Peripheral membrane protein</topology>
    </subcellularLocation>
</comment>
<evidence type="ECO:0000256" key="5">
    <source>
        <dbReference type="ARBA" id="ARBA00022741"/>
    </source>
</evidence>
<keyword evidence="7" id="KW-0408">Iron</keyword>
<gene>
    <name evidence="11" type="ORF">IAC59_05890</name>
</gene>
<reference evidence="11" key="2">
    <citation type="journal article" date="2021" name="PeerJ">
        <title>Extensive microbial diversity within the chicken gut microbiome revealed by metagenomics and culture.</title>
        <authorList>
            <person name="Gilroy R."/>
            <person name="Ravi A."/>
            <person name="Getino M."/>
            <person name="Pursley I."/>
            <person name="Horton D.L."/>
            <person name="Alikhan N.F."/>
            <person name="Baker D."/>
            <person name="Gharbi K."/>
            <person name="Hall N."/>
            <person name="Watson M."/>
            <person name="Adriaenssens E.M."/>
            <person name="Foster-Nyarko E."/>
            <person name="Jarju S."/>
            <person name="Secka A."/>
            <person name="Antonio M."/>
            <person name="Oren A."/>
            <person name="Chaudhuri R.R."/>
            <person name="La Ragione R."/>
            <person name="Hildebrand F."/>
            <person name="Pallen M.J."/>
        </authorList>
    </citation>
    <scope>NUCLEOTIDE SEQUENCE</scope>
    <source>
        <strain evidence="11">ChiSxjej2B14-8506</strain>
    </source>
</reference>
<keyword evidence="5" id="KW-0547">Nucleotide-binding</keyword>
<keyword evidence="4" id="KW-0410">Iron transport</keyword>
<name>A0A9D1LRT7_9FIRM</name>
<dbReference type="SUPFAM" id="SSF52540">
    <property type="entry name" value="P-loop containing nucleoside triphosphate hydrolases"/>
    <property type="match status" value="1"/>
</dbReference>
<evidence type="ECO:0000256" key="9">
    <source>
        <dbReference type="ARBA" id="ARBA00023136"/>
    </source>
</evidence>
<comment type="caution">
    <text evidence="11">The sequence shown here is derived from an EMBL/GenBank/DDBJ whole genome shotgun (WGS) entry which is preliminary data.</text>
</comment>
<dbReference type="Pfam" id="PF00005">
    <property type="entry name" value="ABC_tran"/>
    <property type="match status" value="1"/>
</dbReference>
<dbReference type="FunFam" id="3.40.50.300:FF:000134">
    <property type="entry name" value="Iron-enterobactin ABC transporter ATP-binding protein"/>
    <property type="match status" value="1"/>
</dbReference>
<dbReference type="Proteomes" id="UP000824123">
    <property type="component" value="Unassembled WGS sequence"/>
</dbReference>
<dbReference type="CDD" id="cd03214">
    <property type="entry name" value="ABC_Iron-Siderophores_B12_Hemin"/>
    <property type="match status" value="1"/>
</dbReference>
<evidence type="ECO:0000256" key="3">
    <source>
        <dbReference type="ARBA" id="ARBA00022475"/>
    </source>
</evidence>
<keyword evidence="9" id="KW-0472">Membrane</keyword>
<evidence type="ECO:0000256" key="8">
    <source>
        <dbReference type="ARBA" id="ARBA00023065"/>
    </source>
</evidence>
<dbReference type="InterPro" id="IPR027417">
    <property type="entry name" value="P-loop_NTPase"/>
</dbReference>
<reference evidence="11" key="1">
    <citation type="submission" date="2020-10" db="EMBL/GenBank/DDBJ databases">
        <authorList>
            <person name="Gilroy R."/>
        </authorList>
    </citation>
    <scope>NUCLEOTIDE SEQUENCE</scope>
    <source>
        <strain evidence="11">ChiSxjej2B14-8506</strain>
    </source>
</reference>
<dbReference type="PANTHER" id="PTHR42771:SF2">
    <property type="entry name" value="IRON(3+)-HYDROXAMATE IMPORT ATP-BINDING PROTEIN FHUC"/>
    <property type="match status" value="1"/>
</dbReference>
<dbReference type="InterPro" id="IPR003593">
    <property type="entry name" value="AAA+_ATPase"/>
</dbReference>
<dbReference type="InterPro" id="IPR003439">
    <property type="entry name" value="ABC_transporter-like_ATP-bd"/>
</dbReference>
<dbReference type="EMBL" id="DVNK01000037">
    <property type="protein sequence ID" value="HIU46770.1"/>
    <property type="molecule type" value="Genomic_DNA"/>
</dbReference>
<keyword evidence="2" id="KW-0813">Transport</keyword>
<keyword evidence="6 11" id="KW-0067">ATP-binding</keyword>
<feature type="domain" description="ABC transporter" evidence="10">
    <location>
        <begin position="2"/>
        <end position="236"/>
    </location>
</feature>
<dbReference type="PANTHER" id="PTHR42771">
    <property type="entry name" value="IRON(3+)-HYDROXAMATE IMPORT ATP-BINDING PROTEIN FHUC"/>
    <property type="match status" value="1"/>
</dbReference>
<accession>A0A9D1LRT7</accession>
<evidence type="ECO:0000259" key="10">
    <source>
        <dbReference type="PROSITE" id="PS50893"/>
    </source>
</evidence>